<organism evidence="3 4">
    <name type="scientific">Pelagicoccus enzymogenes</name>
    <dbReference type="NCBI Taxonomy" id="2773457"/>
    <lineage>
        <taxon>Bacteria</taxon>
        <taxon>Pseudomonadati</taxon>
        <taxon>Verrucomicrobiota</taxon>
        <taxon>Opitutia</taxon>
        <taxon>Puniceicoccales</taxon>
        <taxon>Pelagicoccaceae</taxon>
        <taxon>Pelagicoccus</taxon>
    </lineage>
</organism>
<evidence type="ECO:0000313" key="4">
    <source>
        <dbReference type="Proteomes" id="UP000622317"/>
    </source>
</evidence>
<accession>A0A927IJ77</accession>
<dbReference type="GO" id="GO:0016020">
    <property type="term" value="C:membrane"/>
    <property type="evidence" value="ECO:0007669"/>
    <property type="project" value="InterPro"/>
</dbReference>
<evidence type="ECO:0000256" key="2">
    <source>
        <dbReference type="RuleBase" id="RU363072"/>
    </source>
</evidence>
<name>A0A927IJ77_9BACT</name>
<dbReference type="AlphaFoldDB" id="A0A927IJ77"/>
<dbReference type="EMBL" id="JACYFG010000050">
    <property type="protein sequence ID" value="MBD5781574.1"/>
    <property type="molecule type" value="Genomic_DNA"/>
</dbReference>
<dbReference type="GO" id="GO:0008643">
    <property type="term" value="P:carbohydrate transport"/>
    <property type="evidence" value="ECO:0007669"/>
    <property type="project" value="InterPro"/>
</dbReference>
<dbReference type="RefSeq" id="WP_191618662.1">
    <property type="nucleotide sequence ID" value="NZ_JACYFG010000050.1"/>
</dbReference>
<gene>
    <name evidence="3" type="ORF">IEN85_18880</name>
</gene>
<dbReference type="Proteomes" id="UP000622317">
    <property type="component" value="Unassembled WGS sequence"/>
</dbReference>
<sequence length="410" mass="45432">MKNKLPLAIALLVTTSTTFAENTPWQERDRLSGDWGGARTALADSGIETFAYYTGIFASNVDGGNESDEAYAGGLFFGAKFDLEKKFGWDDTEFAIAGIDRHGRSIDAAVGGQYSVMQVVGGQTTFLYNVTLEKQFMDDQLSLKFGRMSATDDFCGSPFFSYSMNNAVNGQIRAALFDGVMTSYPFAVWGARAKYQINETTYAQIGTFQLSESMWDPKNHGTDFAIRGSDGLSVFTQLNWNPTFNDRPAHFFVGMNNAFFDMDRFDSDQDREEFVRFYANADYQVYSESPDSDNGLTLFATIGYTSHDDVAIVPVQSTFGANYRGLFPGRENDSTLFFATYGGFSDVYSKVESEAGRSEADYEMVIELAHRFQLSPASYFQPDLQYIVKPGGTGDIDNALVLGFQFGGSF</sequence>
<feature type="chain" id="PRO_5038161579" evidence="2">
    <location>
        <begin position="21"/>
        <end position="410"/>
    </location>
</feature>
<protein>
    <submittedName>
        <fullName evidence="3">Carbohydrate porin</fullName>
    </submittedName>
</protein>
<dbReference type="Gene3D" id="2.40.160.180">
    <property type="entry name" value="Carbohydrate-selective porin OprB"/>
    <property type="match status" value="1"/>
</dbReference>
<comment type="caution">
    <text evidence="3">The sequence shown here is derived from an EMBL/GenBank/DDBJ whole genome shotgun (WGS) entry which is preliminary data.</text>
</comment>
<comment type="similarity">
    <text evidence="1 2">Belongs to the OprB family.</text>
</comment>
<feature type="signal peptide" evidence="2">
    <location>
        <begin position="1"/>
        <end position="20"/>
    </location>
</feature>
<evidence type="ECO:0000256" key="1">
    <source>
        <dbReference type="ARBA" id="ARBA00008769"/>
    </source>
</evidence>
<proteinExistence type="inferred from homology"/>
<dbReference type="PANTHER" id="PTHR37944">
    <property type="entry name" value="PORIN B"/>
    <property type="match status" value="1"/>
</dbReference>
<dbReference type="InterPro" id="IPR038673">
    <property type="entry name" value="OprB_sf"/>
</dbReference>
<dbReference type="PANTHER" id="PTHR37944:SF1">
    <property type="entry name" value="PORIN B"/>
    <property type="match status" value="1"/>
</dbReference>
<dbReference type="InterPro" id="IPR052932">
    <property type="entry name" value="OprB_Porin"/>
</dbReference>
<dbReference type="Pfam" id="PF04966">
    <property type="entry name" value="OprB"/>
    <property type="match status" value="1"/>
</dbReference>
<reference evidence="3" key="1">
    <citation type="submission" date="2020-09" db="EMBL/GenBank/DDBJ databases">
        <title>Pelagicoccus enzymogenes sp. nov. with an EPS production, isolated from marine sediment.</title>
        <authorList>
            <person name="Feng X."/>
        </authorList>
    </citation>
    <scope>NUCLEOTIDE SEQUENCE</scope>
    <source>
        <strain evidence="3">NFK12</strain>
    </source>
</reference>
<keyword evidence="4" id="KW-1185">Reference proteome</keyword>
<dbReference type="GO" id="GO:0015288">
    <property type="term" value="F:porin activity"/>
    <property type="evidence" value="ECO:0007669"/>
    <property type="project" value="InterPro"/>
</dbReference>
<keyword evidence="2" id="KW-0732">Signal</keyword>
<evidence type="ECO:0000313" key="3">
    <source>
        <dbReference type="EMBL" id="MBD5781574.1"/>
    </source>
</evidence>
<dbReference type="InterPro" id="IPR007049">
    <property type="entry name" value="Carb-sel_porin_OprB"/>
</dbReference>